<dbReference type="PANTHER" id="PTHR47186:SF3">
    <property type="entry name" value="OS09G0267800 PROTEIN"/>
    <property type="match status" value="1"/>
</dbReference>
<accession>A0ABU6YCY1</accession>
<keyword evidence="3" id="KW-1185">Reference proteome</keyword>
<evidence type="ECO:0000313" key="3">
    <source>
        <dbReference type="Proteomes" id="UP001341840"/>
    </source>
</evidence>
<dbReference type="InterPro" id="IPR032675">
    <property type="entry name" value="LRR_dom_sf"/>
</dbReference>
<evidence type="ECO:0000259" key="1">
    <source>
        <dbReference type="Pfam" id="PF23247"/>
    </source>
</evidence>
<dbReference type="Gene3D" id="3.80.10.10">
    <property type="entry name" value="Ribonuclease Inhibitor"/>
    <property type="match status" value="2"/>
</dbReference>
<dbReference type="Pfam" id="PF23247">
    <property type="entry name" value="LRR_RPS2"/>
    <property type="match status" value="1"/>
</dbReference>
<dbReference type="Proteomes" id="UP001341840">
    <property type="component" value="Unassembled WGS sequence"/>
</dbReference>
<gene>
    <name evidence="2" type="ORF">PIB30_040178</name>
</gene>
<dbReference type="InterPro" id="IPR057135">
    <property type="entry name" value="At4g27190-like_LRR"/>
</dbReference>
<name>A0ABU6YCY1_9FABA</name>
<proteinExistence type="predicted"/>
<dbReference type="PANTHER" id="PTHR47186">
    <property type="entry name" value="LEUCINE-RICH REPEAT-CONTAINING PROTEIN 57"/>
    <property type="match status" value="1"/>
</dbReference>
<organism evidence="2 3">
    <name type="scientific">Stylosanthes scabra</name>
    <dbReference type="NCBI Taxonomy" id="79078"/>
    <lineage>
        <taxon>Eukaryota</taxon>
        <taxon>Viridiplantae</taxon>
        <taxon>Streptophyta</taxon>
        <taxon>Embryophyta</taxon>
        <taxon>Tracheophyta</taxon>
        <taxon>Spermatophyta</taxon>
        <taxon>Magnoliopsida</taxon>
        <taxon>eudicotyledons</taxon>
        <taxon>Gunneridae</taxon>
        <taxon>Pentapetalae</taxon>
        <taxon>rosids</taxon>
        <taxon>fabids</taxon>
        <taxon>Fabales</taxon>
        <taxon>Fabaceae</taxon>
        <taxon>Papilionoideae</taxon>
        <taxon>50 kb inversion clade</taxon>
        <taxon>dalbergioids sensu lato</taxon>
        <taxon>Dalbergieae</taxon>
        <taxon>Pterocarpus clade</taxon>
        <taxon>Stylosanthes</taxon>
    </lineage>
</organism>
<comment type="caution">
    <text evidence="2">The sequence shown here is derived from an EMBL/GenBank/DDBJ whole genome shotgun (WGS) entry which is preliminary data.</text>
</comment>
<reference evidence="2 3" key="1">
    <citation type="journal article" date="2023" name="Plants (Basel)">
        <title>Bridging the Gap: Combining Genomics and Transcriptomics Approaches to Understand Stylosanthes scabra, an Orphan Legume from the Brazilian Caatinga.</title>
        <authorList>
            <person name="Ferreira-Neto J.R.C."/>
            <person name="da Silva M.D."/>
            <person name="Binneck E."/>
            <person name="de Melo N.F."/>
            <person name="da Silva R.H."/>
            <person name="de Melo A.L.T.M."/>
            <person name="Pandolfi V."/>
            <person name="Bustamante F.O."/>
            <person name="Brasileiro-Vidal A.C."/>
            <person name="Benko-Iseppon A.M."/>
        </authorList>
    </citation>
    <scope>NUCLEOTIDE SEQUENCE [LARGE SCALE GENOMIC DNA]</scope>
    <source>
        <tissue evidence="2">Leaves</tissue>
    </source>
</reference>
<sequence>MTKLSLRNCKNCSKLPSLGQLPSLQHLEIFQLDRLEKIGPEFYKNGESSSHEETPFRSLETLAFDTMHGLREWHIPHAFDGFRKLKSLEITECPVLTGNLPAKLPALEQLSITQCEKLSCSLPREAKLHRLTVTGSHIHKVEEGAAIIFGTHLAKSVLEKCLPHIQSSSLQRLIIRECSTLTFSEPLQHKWLTKIYVSKCDSMTLFPLGALPSLKKLDISDCSGMDSFGEECLPPSLTTLRINNCKKLESMIASKGLQSEGLTHLILEQWNEVKSFPPREACLPSSLHFIKLSHFSNLETLDCERLHHLTSLQELRIKYCGKLDNITQERLPASIEEIHIRGQCPLRRKLEKMNDPRIQFQTD</sequence>
<feature type="domain" description="Disease resistance protein At4g27190-like leucine-rich repeats" evidence="1">
    <location>
        <begin position="2"/>
        <end position="116"/>
    </location>
</feature>
<dbReference type="EMBL" id="JASCZI010241871">
    <property type="protein sequence ID" value="MED6207934.1"/>
    <property type="molecule type" value="Genomic_DNA"/>
</dbReference>
<evidence type="ECO:0000313" key="2">
    <source>
        <dbReference type="EMBL" id="MED6207934.1"/>
    </source>
</evidence>
<dbReference type="SUPFAM" id="SSF52058">
    <property type="entry name" value="L domain-like"/>
    <property type="match status" value="1"/>
</dbReference>
<protein>
    <recommendedName>
        <fullName evidence="1">Disease resistance protein At4g27190-like leucine-rich repeats domain-containing protein</fullName>
    </recommendedName>
</protein>